<evidence type="ECO:0000313" key="1">
    <source>
        <dbReference type="EMBL" id="ORY66862.1"/>
    </source>
</evidence>
<evidence type="ECO:0000313" key="2">
    <source>
        <dbReference type="Proteomes" id="UP000193920"/>
    </source>
</evidence>
<dbReference type="EMBL" id="MCOG01000049">
    <property type="protein sequence ID" value="ORY66862.1"/>
    <property type="molecule type" value="Genomic_DNA"/>
</dbReference>
<protein>
    <submittedName>
        <fullName evidence="1">Uncharacterized protein</fullName>
    </submittedName>
</protein>
<dbReference type="STRING" id="1754190.A0A1Y2E5Q7"/>
<dbReference type="InterPro" id="IPR036770">
    <property type="entry name" value="Ankyrin_rpt-contain_sf"/>
</dbReference>
<organism evidence="1 2">
    <name type="scientific">Neocallimastix californiae</name>
    <dbReference type="NCBI Taxonomy" id="1754190"/>
    <lineage>
        <taxon>Eukaryota</taxon>
        <taxon>Fungi</taxon>
        <taxon>Fungi incertae sedis</taxon>
        <taxon>Chytridiomycota</taxon>
        <taxon>Chytridiomycota incertae sedis</taxon>
        <taxon>Neocallimastigomycetes</taxon>
        <taxon>Neocallimastigales</taxon>
        <taxon>Neocallimastigaceae</taxon>
        <taxon>Neocallimastix</taxon>
    </lineage>
</organism>
<name>A0A1Y2E5Q7_9FUNG</name>
<reference evidence="1 2" key="1">
    <citation type="submission" date="2016-08" db="EMBL/GenBank/DDBJ databases">
        <title>A Parts List for Fungal Cellulosomes Revealed by Comparative Genomics.</title>
        <authorList>
            <consortium name="DOE Joint Genome Institute"/>
            <person name="Haitjema C.H."/>
            <person name="Gilmore S.P."/>
            <person name="Henske J.K."/>
            <person name="Solomon K.V."/>
            <person name="De Groot R."/>
            <person name="Kuo A."/>
            <person name="Mondo S.J."/>
            <person name="Salamov A.A."/>
            <person name="Labutti K."/>
            <person name="Zhao Z."/>
            <person name="Chiniquy J."/>
            <person name="Barry K."/>
            <person name="Brewer H.M."/>
            <person name="Purvine S.O."/>
            <person name="Wright A.T."/>
            <person name="Boxma B."/>
            <person name="Van Alen T."/>
            <person name="Hackstein J.H."/>
            <person name="Baker S.E."/>
            <person name="Grigoriev I.V."/>
            <person name="O'Malley M.A."/>
        </authorList>
    </citation>
    <scope>NUCLEOTIDE SEQUENCE [LARGE SCALE GENOMIC DNA]</scope>
    <source>
        <strain evidence="1 2">G1</strain>
    </source>
</reference>
<dbReference type="SUPFAM" id="SSF48403">
    <property type="entry name" value="Ankyrin repeat"/>
    <property type="match status" value="1"/>
</dbReference>
<keyword evidence="2" id="KW-1185">Reference proteome</keyword>
<comment type="caution">
    <text evidence="1">The sequence shown here is derived from an EMBL/GenBank/DDBJ whole genome shotgun (WGS) entry which is preliminary data.</text>
</comment>
<dbReference type="AlphaFoldDB" id="A0A1Y2E5Q7"/>
<sequence>MAFLNRDEKMLNLLLDHPHKIGDINYTNELKKKKKAYLHYACEYNMPMVAKRILQLNGKLDAKDRKNSNRPLHLICQNSNIEALKNYDNIENFKELFKKERYKEIEKVISSMIGKLPFKDFNICLELIKCCCKGRKKESIKYLSRLIDFKKCPLMSFIHTYPNLKLFDCPFISLYQNPNITLDTFNFFVKVFKHIDLSTINLTDAI</sequence>
<proteinExistence type="predicted"/>
<dbReference type="Proteomes" id="UP000193920">
    <property type="component" value="Unassembled WGS sequence"/>
</dbReference>
<gene>
    <name evidence="1" type="ORF">LY90DRAFT_504654</name>
</gene>
<accession>A0A1Y2E5Q7</accession>
<dbReference type="Gene3D" id="1.25.40.20">
    <property type="entry name" value="Ankyrin repeat-containing domain"/>
    <property type="match status" value="1"/>
</dbReference>